<sequence>MGVEMGTEAVSTKVSSTPTLGGGQNGDEKVMSVPARTSCGHFQMPLHYPKYYKVDYKMMPEWKLDCLLTEYGLPIFGDVEQKRNFAIRAFVWPC</sequence>
<comment type="caution">
    <text evidence="3">The sequence shown here is derived from an EMBL/GenBank/DDBJ whole genome shotgun (WGS) entry which is preliminary data.</text>
</comment>
<organism evidence="3 4">
    <name type="scientific">Hibiscus sabdariffa</name>
    <name type="common">roselle</name>
    <dbReference type="NCBI Taxonomy" id="183260"/>
    <lineage>
        <taxon>Eukaryota</taxon>
        <taxon>Viridiplantae</taxon>
        <taxon>Streptophyta</taxon>
        <taxon>Embryophyta</taxon>
        <taxon>Tracheophyta</taxon>
        <taxon>Spermatophyta</taxon>
        <taxon>Magnoliopsida</taxon>
        <taxon>eudicotyledons</taxon>
        <taxon>Gunneridae</taxon>
        <taxon>Pentapetalae</taxon>
        <taxon>rosids</taxon>
        <taxon>malvids</taxon>
        <taxon>Malvales</taxon>
        <taxon>Malvaceae</taxon>
        <taxon>Malvoideae</taxon>
        <taxon>Hibiscus</taxon>
    </lineage>
</organism>
<gene>
    <name evidence="3" type="ORF">V6N11_037678</name>
</gene>
<feature type="domain" description="DUF7722" evidence="2">
    <location>
        <begin position="48"/>
        <end position="93"/>
    </location>
</feature>
<evidence type="ECO:0000313" key="3">
    <source>
        <dbReference type="EMBL" id="KAK8985959.1"/>
    </source>
</evidence>
<accession>A0ABR2PBY8</accession>
<reference evidence="3 4" key="1">
    <citation type="journal article" date="2024" name="G3 (Bethesda)">
        <title>Genome assembly of Hibiscus sabdariffa L. provides insights into metabolisms of medicinal natural products.</title>
        <authorList>
            <person name="Kim T."/>
        </authorList>
    </citation>
    <scope>NUCLEOTIDE SEQUENCE [LARGE SCALE GENOMIC DNA]</scope>
    <source>
        <strain evidence="3">TK-2024</strain>
        <tissue evidence="3">Old leaves</tissue>
    </source>
</reference>
<proteinExistence type="predicted"/>
<dbReference type="PANTHER" id="PTHR33513">
    <property type="entry name" value="OS06G0523300 PROTEIN"/>
    <property type="match status" value="1"/>
</dbReference>
<dbReference type="Proteomes" id="UP001396334">
    <property type="component" value="Unassembled WGS sequence"/>
</dbReference>
<dbReference type="InterPro" id="IPR056139">
    <property type="entry name" value="DUF7722"/>
</dbReference>
<dbReference type="Pfam" id="PF24847">
    <property type="entry name" value="DUF7722"/>
    <property type="match status" value="1"/>
</dbReference>
<keyword evidence="4" id="KW-1185">Reference proteome</keyword>
<evidence type="ECO:0000256" key="1">
    <source>
        <dbReference type="SAM" id="MobiDB-lite"/>
    </source>
</evidence>
<name>A0ABR2PBY8_9ROSI</name>
<feature type="compositionally biased region" description="Polar residues" evidence="1">
    <location>
        <begin position="9"/>
        <end position="19"/>
    </location>
</feature>
<evidence type="ECO:0000313" key="4">
    <source>
        <dbReference type="Proteomes" id="UP001396334"/>
    </source>
</evidence>
<dbReference type="EMBL" id="JBBPBN010000066">
    <property type="protein sequence ID" value="KAK8985959.1"/>
    <property type="molecule type" value="Genomic_DNA"/>
</dbReference>
<evidence type="ECO:0000259" key="2">
    <source>
        <dbReference type="Pfam" id="PF24847"/>
    </source>
</evidence>
<protein>
    <recommendedName>
        <fullName evidence="2">DUF7722 domain-containing protein</fullName>
    </recommendedName>
</protein>
<dbReference type="PANTHER" id="PTHR33513:SF47">
    <property type="entry name" value="(WILD MALAYSIAN BANANA) HYPOTHETICAL PROTEIN"/>
    <property type="match status" value="1"/>
</dbReference>
<feature type="region of interest" description="Disordered" evidence="1">
    <location>
        <begin position="1"/>
        <end position="28"/>
    </location>
</feature>